<comment type="caution">
    <text evidence="2">The sequence shown here is derived from an EMBL/GenBank/DDBJ whole genome shotgun (WGS) entry which is preliminary data.</text>
</comment>
<dbReference type="VEuPathDB" id="FungiDB:PC110_g9590"/>
<keyword evidence="1" id="KW-0732">Signal</keyword>
<evidence type="ECO:0000256" key="1">
    <source>
        <dbReference type="SAM" id="SignalP"/>
    </source>
</evidence>
<dbReference type="AlphaFoldDB" id="A0A8T1U3E4"/>
<feature type="chain" id="PRO_5035906117" description="RxLR effector protein" evidence="1">
    <location>
        <begin position="19"/>
        <end position="331"/>
    </location>
</feature>
<dbReference type="Proteomes" id="UP000688947">
    <property type="component" value="Unassembled WGS sequence"/>
</dbReference>
<protein>
    <recommendedName>
        <fullName evidence="4">RxLR effector protein</fullName>
    </recommendedName>
</protein>
<evidence type="ECO:0008006" key="4">
    <source>
        <dbReference type="Google" id="ProtNLM"/>
    </source>
</evidence>
<proteinExistence type="predicted"/>
<feature type="signal peptide" evidence="1">
    <location>
        <begin position="1"/>
        <end position="18"/>
    </location>
</feature>
<evidence type="ECO:0000313" key="3">
    <source>
        <dbReference type="Proteomes" id="UP000688947"/>
    </source>
</evidence>
<dbReference type="EMBL" id="JAENGZ010000880">
    <property type="protein sequence ID" value="KAG6952872.1"/>
    <property type="molecule type" value="Genomic_DNA"/>
</dbReference>
<organism evidence="2 3">
    <name type="scientific">Phytophthora cactorum</name>
    <dbReference type="NCBI Taxonomy" id="29920"/>
    <lineage>
        <taxon>Eukaryota</taxon>
        <taxon>Sar</taxon>
        <taxon>Stramenopiles</taxon>
        <taxon>Oomycota</taxon>
        <taxon>Peronosporomycetes</taxon>
        <taxon>Peronosporales</taxon>
        <taxon>Peronosporaceae</taxon>
        <taxon>Phytophthora</taxon>
    </lineage>
</organism>
<dbReference type="VEuPathDB" id="FungiDB:PC110_g13572"/>
<evidence type="ECO:0000313" key="2">
    <source>
        <dbReference type="EMBL" id="KAG6952872.1"/>
    </source>
</evidence>
<name>A0A8T1U3E4_9STRA</name>
<dbReference type="OrthoDB" id="126873at2759"/>
<sequence>MIFFHVILIGAVVLLANADPAPGSRESKLTLAANNAPTKRLLTTYTTDEGVDDERGITVNIPGLDKLSKAFTSSKTKELQGLLKADDNLGTAFKALRLSKIPIGNPKTGFIETEKVVKLFSSRNFKVWSQHAAKMNKQDPAGEMLTALTNVFGEKNLATMILLGKHSWGSSSVAKKLEKAQFNKWYAVDKHQTADDVLEKVLNVKRKDIHRNSREKFIWADYMNYIRNREWLAIKYPQLLLGPFAVASTELEAGDEDYVHEIEIMMNECWKAMLALHTKRFRSLEESKLKWVSFLDPRVAKRMSHLSPTDTTPSMVRDLVFIAENWQAGHQ</sequence>
<gene>
    <name evidence="2" type="ORF">JG687_00012739</name>
</gene>
<reference evidence="2" key="1">
    <citation type="submission" date="2021-01" db="EMBL/GenBank/DDBJ databases">
        <title>Phytophthora aleatoria, a newly-described species from Pinus radiata is distinct from Phytophthora cactorum isolates based on comparative genomics.</title>
        <authorList>
            <person name="Mcdougal R."/>
            <person name="Panda P."/>
            <person name="Williams N."/>
            <person name="Studholme D.J."/>
        </authorList>
    </citation>
    <scope>NUCLEOTIDE SEQUENCE</scope>
    <source>
        <strain evidence="2">NZFS 3830</strain>
    </source>
</reference>
<accession>A0A8T1U3E4</accession>